<evidence type="ECO:0000313" key="1">
    <source>
        <dbReference type="EMBL" id="KAH3797148.1"/>
    </source>
</evidence>
<dbReference type="Proteomes" id="UP000828390">
    <property type="component" value="Unassembled WGS sequence"/>
</dbReference>
<evidence type="ECO:0000313" key="2">
    <source>
        <dbReference type="Proteomes" id="UP000828390"/>
    </source>
</evidence>
<accession>A0A9D4J691</accession>
<protein>
    <submittedName>
        <fullName evidence="1">Uncharacterized protein</fullName>
    </submittedName>
</protein>
<reference evidence="1" key="1">
    <citation type="journal article" date="2019" name="bioRxiv">
        <title>The Genome of the Zebra Mussel, Dreissena polymorpha: A Resource for Invasive Species Research.</title>
        <authorList>
            <person name="McCartney M.A."/>
            <person name="Auch B."/>
            <person name="Kono T."/>
            <person name="Mallez S."/>
            <person name="Zhang Y."/>
            <person name="Obille A."/>
            <person name="Becker A."/>
            <person name="Abrahante J.E."/>
            <person name="Garbe J."/>
            <person name="Badalamenti J.P."/>
            <person name="Herman A."/>
            <person name="Mangelson H."/>
            <person name="Liachko I."/>
            <person name="Sullivan S."/>
            <person name="Sone E.D."/>
            <person name="Koren S."/>
            <person name="Silverstein K.A.T."/>
            <person name="Beckman K.B."/>
            <person name="Gohl D.M."/>
        </authorList>
    </citation>
    <scope>NUCLEOTIDE SEQUENCE</scope>
    <source>
        <strain evidence="1">Duluth1</strain>
        <tissue evidence="1">Whole animal</tissue>
    </source>
</reference>
<name>A0A9D4J691_DREPO</name>
<keyword evidence="2" id="KW-1185">Reference proteome</keyword>
<reference evidence="1" key="2">
    <citation type="submission" date="2020-11" db="EMBL/GenBank/DDBJ databases">
        <authorList>
            <person name="McCartney M.A."/>
            <person name="Auch B."/>
            <person name="Kono T."/>
            <person name="Mallez S."/>
            <person name="Becker A."/>
            <person name="Gohl D.M."/>
            <person name="Silverstein K.A.T."/>
            <person name="Koren S."/>
            <person name="Bechman K.B."/>
            <person name="Herman A."/>
            <person name="Abrahante J.E."/>
            <person name="Garbe J."/>
        </authorList>
    </citation>
    <scope>NUCLEOTIDE SEQUENCE</scope>
    <source>
        <strain evidence="1">Duluth1</strain>
        <tissue evidence="1">Whole animal</tissue>
    </source>
</reference>
<organism evidence="1 2">
    <name type="scientific">Dreissena polymorpha</name>
    <name type="common">Zebra mussel</name>
    <name type="synonym">Mytilus polymorpha</name>
    <dbReference type="NCBI Taxonomy" id="45954"/>
    <lineage>
        <taxon>Eukaryota</taxon>
        <taxon>Metazoa</taxon>
        <taxon>Spiralia</taxon>
        <taxon>Lophotrochozoa</taxon>
        <taxon>Mollusca</taxon>
        <taxon>Bivalvia</taxon>
        <taxon>Autobranchia</taxon>
        <taxon>Heteroconchia</taxon>
        <taxon>Euheterodonta</taxon>
        <taxon>Imparidentia</taxon>
        <taxon>Neoheterodontei</taxon>
        <taxon>Myida</taxon>
        <taxon>Dreissenoidea</taxon>
        <taxon>Dreissenidae</taxon>
        <taxon>Dreissena</taxon>
    </lineage>
</organism>
<comment type="caution">
    <text evidence="1">The sequence shown here is derived from an EMBL/GenBank/DDBJ whole genome shotgun (WGS) entry which is preliminary data.</text>
</comment>
<dbReference type="EMBL" id="JAIWYP010000007">
    <property type="protein sequence ID" value="KAH3797148.1"/>
    <property type="molecule type" value="Genomic_DNA"/>
</dbReference>
<dbReference type="AlphaFoldDB" id="A0A9D4J691"/>
<proteinExistence type="predicted"/>
<sequence length="72" mass="8343">MVSIHFRPFHDMIMNVDDLYSWSNSHDTNLNLLIPSAKFIASLSNFHRSYMSAEPDMDRKVGYITLEFCAIS</sequence>
<gene>
    <name evidence="1" type="ORF">DPMN_150723</name>
</gene>